<dbReference type="STRING" id="1016849.A0A0D1ZLI0"/>
<keyword evidence="1" id="KW-0472">Membrane</keyword>
<dbReference type="InterPro" id="IPR025444">
    <property type="entry name" value="Monooxy_af470"/>
</dbReference>
<feature type="transmembrane region" description="Helical" evidence="1">
    <location>
        <begin position="21"/>
        <end position="48"/>
    </location>
</feature>
<protein>
    <submittedName>
        <fullName evidence="2">Uncharacterized protein</fullName>
    </submittedName>
</protein>
<dbReference type="Proteomes" id="UP000053599">
    <property type="component" value="Unassembled WGS sequence"/>
</dbReference>
<dbReference type="HOGENOM" id="CLU_053354_1_0_1"/>
<feature type="transmembrane region" description="Helical" evidence="1">
    <location>
        <begin position="54"/>
        <end position="78"/>
    </location>
</feature>
<accession>A0A0D1ZLI0</accession>
<dbReference type="Pfam" id="PF13826">
    <property type="entry name" value="Monooxy_af470-like"/>
    <property type="match status" value="1"/>
</dbReference>
<keyword evidence="1" id="KW-0812">Transmembrane</keyword>
<evidence type="ECO:0000313" key="3">
    <source>
        <dbReference type="Proteomes" id="UP000053599"/>
    </source>
</evidence>
<dbReference type="AlphaFoldDB" id="A0A0D1ZLI0"/>
<dbReference type="OrthoDB" id="3202396at2759"/>
<dbReference type="EMBL" id="KN846951">
    <property type="protein sequence ID" value="KIV87648.1"/>
    <property type="molecule type" value="Genomic_DNA"/>
</dbReference>
<name>A0A0D1ZLI0_9EURO</name>
<proteinExistence type="predicted"/>
<evidence type="ECO:0000256" key="1">
    <source>
        <dbReference type="SAM" id="Phobius"/>
    </source>
</evidence>
<sequence length="279" mass="31163">MAPAEFKGFFKPQKSQPTGQVALLSFFVKDIFTLQTLILFGALIQLLLVSVLPFRVAVLPAGLLTFYAIASTALGTALSPKDAYMRDVIVGRTSAQYPSRENAHFGNQPAEIPIVVFHFGVRFNHPLGLLSPGARRTLDHFNACNDLVFQKSDEYGILGASPWRAAERGSGNTLMMMYYFRDVEGLNKFAHDDIHRKAWDFLSKGGYKHIGFFHEMFCVPAKAYESIYGNMHPLLMGLTSVKCTNEDGEEVWVQPIVDADCGPLRSQFSRMGRAFEEHT</sequence>
<gene>
    <name evidence="2" type="ORF">PV11_03180</name>
</gene>
<evidence type="ECO:0000313" key="2">
    <source>
        <dbReference type="EMBL" id="KIV87648.1"/>
    </source>
</evidence>
<keyword evidence="1" id="KW-1133">Transmembrane helix</keyword>
<reference evidence="2 3" key="1">
    <citation type="submission" date="2015-01" db="EMBL/GenBank/DDBJ databases">
        <title>The Genome Sequence of Exophiala sideris CBS121828.</title>
        <authorList>
            <consortium name="The Broad Institute Genomics Platform"/>
            <person name="Cuomo C."/>
            <person name="de Hoog S."/>
            <person name="Gorbushina A."/>
            <person name="Stielow B."/>
            <person name="Teixiera M."/>
            <person name="Abouelleil A."/>
            <person name="Chapman S.B."/>
            <person name="Priest M."/>
            <person name="Young S.K."/>
            <person name="Wortman J."/>
            <person name="Nusbaum C."/>
            <person name="Birren B."/>
        </authorList>
    </citation>
    <scope>NUCLEOTIDE SEQUENCE [LARGE SCALE GENOMIC DNA]</scope>
    <source>
        <strain evidence="2 3">CBS 121828</strain>
    </source>
</reference>
<organism evidence="2 3">
    <name type="scientific">Exophiala sideris</name>
    <dbReference type="NCBI Taxonomy" id="1016849"/>
    <lineage>
        <taxon>Eukaryota</taxon>
        <taxon>Fungi</taxon>
        <taxon>Dikarya</taxon>
        <taxon>Ascomycota</taxon>
        <taxon>Pezizomycotina</taxon>
        <taxon>Eurotiomycetes</taxon>
        <taxon>Chaetothyriomycetidae</taxon>
        <taxon>Chaetothyriales</taxon>
        <taxon>Herpotrichiellaceae</taxon>
        <taxon>Exophiala</taxon>
    </lineage>
</organism>